<keyword evidence="6 12" id="KW-1133">Transmembrane helix</keyword>
<evidence type="ECO:0000256" key="4">
    <source>
        <dbReference type="ARBA" id="ARBA00022837"/>
    </source>
</evidence>
<dbReference type="PRINTS" id="PR00205">
    <property type="entry name" value="CADHERIN"/>
</dbReference>
<dbReference type="GO" id="GO:0016339">
    <property type="term" value="P:calcium-dependent cell-cell adhesion via plasma membrane cell adhesion molecules"/>
    <property type="evidence" value="ECO:0007669"/>
    <property type="project" value="TreeGrafter"/>
</dbReference>
<dbReference type="GO" id="GO:0044331">
    <property type="term" value="P:cell-cell adhesion mediated by cadherin"/>
    <property type="evidence" value="ECO:0007669"/>
    <property type="project" value="TreeGrafter"/>
</dbReference>
<evidence type="ECO:0000256" key="11">
    <source>
        <dbReference type="SAM" id="MobiDB-lite"/>
    </source>
</evidence>
<dbReference type="GO" id="GO:0007156">
    <property type="term" value="P:homophilic cell adhesion via plasma membrane adhesion molecules"/>
    <property type="evidence" value="ECO:0007669"/>
    <property type="project" value="InterPro"/>
</dbReference>
<dbReference type="GO" id="GO:0016477">
    <property type="term" value="P:cell migration"/>
    <property type="evidence" value="ECO:0007669"/>
    <property type="project" value="TreeGrafter"/>
</dbReference>
<dbReference type="GeneTree" id="ENSGT00940000159567"/>
<dbReference type="FunFam" id="4.10.900.10:FF:000015">
    <property type="entry name" value="Cadherin 24, type 2b"/>
    <property type="match status" value="1"/>
</dbReference>
<feature type="compositionally biased region" description="Basic and acidic residues" evidence="11">
    <location>
        <begin position="761"/>
        <end position="771"/>
    </location>
</feature>
<dbReference type="AlphaFoldDB" id="A0A3B4ZRV1"/>
<dbReference type="GO" id="GO:0034332">
    <property type="term" value="P:adherens junction organization"/>
    <property type="evidence" value="ECO:0007669"/>
    <property type="project" value="TreeGrafter"/>
</dbReference>
<comment type="function">
    <text evidence="10">Cadherins are calcium-dependent cell adhesion proteins.</text>
</comment>
<evidence type="ECO:0000256" key="8">
    <source>
        <dbReference type="PROSITE-ProRule" id="PRU00043"/>
    </source>
</evidence>
<dbReference type="PANTHER" id="PTHR24027">
    <property type="entry name" value="CADHERIN-23"/>
    <property type="match status" value="1"/>
</dbReference>
<feature type="region of interest" description="Disordered" evidence="11">
    <location>
        <begin position="683"/>
        <end position="711"/>
    </location>
</feature>
<dbReference type="Pfam" id="PF01049">
    <property type="entry name" value="CADH_Y-type_LIR"/>
    <property type="match status" value="1"/>
</dbReference>
<dbReference type="FunFam" id="2.60.40.60:FF:000373">
    <property type="entry name" value="Ventral neural cadherin"/>
    <property type="match status" value="1"/>
</dbReference>
<accession>A0A3B4ZRV1</accession>
<evidence type="ECO:0000256" key="5">
    <source>
        <dbReference type="ARBA" id="ARBA00022889"/>
    </source>
</evidence>
<protein>
    <submittedName>
        <fullName evidence="14">Cadherin 24</fullName>
    </submittedName>
</protein>
<dbReference type="GO" id="GO:0002009">
    <property type="term" value="P:morphogenesis of an epithelium"/>
    <property type="evidence" value="ECO:0007669"/>
    <property type="project" value="UniProtKB-ARBA"/>
</dbReference>
<keyword evidence="2 9" id="KW-0812">Transmembrane</keyword>
<evidence type="ECO:0000256" key="3">
    <source>
        <dbReference type="ARBA" id="ARBA00022737"/>
    </source>
</evidence>
<sequence length="803" mass="87647">IWQIGLVFEEAESEVEEDVRERMEGKGPRSRSRRSWIWNQFFVIEEYAGPEPVLIGRLHTDMDRNDGRTKYVLRGEGAGSVFVIDEKTGNIHVTKPLDREEKDEYRLIATATDRQTDRALEPSSQFIIRVQDINDNPPVFDEGPYSAMVPEMANIGTSIIQVTATDADDPTYGNSAKLVYTLVQGQQYFSVDPQTGILRTAVPDMDRETQDQYLVVLQAKDMGGHLGGLSGTTTVTVRLTDVNDNPPRFTQSMWSFSVSELAIPGAEIGRISATDADLGENAKLDYTILEGETGDTFNITGLRPGRRGTLTIRTAVDYESRSSYSFSVEVLNPIVDPRFLRRGPFKDRASIRVAVLDADEPPRFSRARYHMDVSENCPPACTVGRVSAVDPDTGLTNNIRFSIDPQSDPEALFRITPDTGLITTAMELDREREHWHNITVIATQRGQSHGWVGGLNAVWHHERFVATDNPSQVSRVLVAIETLDLNDNAPELDRQYTTAMCDSSSIGQVVQVLRAIDRDEGGNDSTVYFSIPPESSAALNFSVRDSASLVLLSQIQPLSRSSSSTLTLYVPLVLRDGTSGLTSTGTVTVSVCPCLRGGARAVCLPQQSTLPSPGLSTAALLAILACVATLLAVSALSLSLRRQKRDSLSPLEEDDVRENIITYDDEGGGEADTAAFDIAALQSAPHSSRSASRSGLSPKRTSSRAPGPGGPSLALRVGEFLRLRLAQVTFDPSQPPYDSVQVYGLEGTGSRAGSLSSLESEGEKDAEKEDWGAGLEEWGPQFQKLKKPPPPVDTILLSLFVPK</sequence>
<dbReference type="GO" id="GO:0016342">
    <property type="term" value="C:catenin complex"/>
    <property type="evidence" value="ECO:0007669"/>
    <property type="project" value="TreeGrafter"/>
</dbReference>
<evidence type="ECO:0000256" key="7">
    <source>
        <dbReference type="ARBA" id="ARBA00023136"/>
    </source>
</evidence>
<feature type="compositionally biased region" description="Low complexity" evidence="11">
    <location>
        <begin position="683"/>
        <end position="698"/>
    </location>
</feature>
<dbReference type="InterPro" id="IPR002126">
    <property type="entry name" value="Cadherin-like_dom"/>
</dbReference>
<feature type="domain" description="Cadherin" evidence="13">
    <location>
        <begin position="250"/>
        <end position="364"/>
    </location>
</feature>
<dbReference type="SUPFAM" id="SSF49313">
    <property type="entry name" value="Cadherin-like"/>
    <property type="match status" value="5"/>
</dbReference>
<dbReference type="CDD" id="cd11304">
    <property type="entry name" value="Cadherin_repeat"/>
    <property type="match status" value="5"/>
</dbReference>
<dbReference type="GO" id="GO:0000902">
    <property type="term" value="P:cell morphogenesis"/>
    <property type="evidence" value="ECO:0007669"/>
    <property type="project" value="TreeGrafter"/>
</dbReference>
<organism evidence="14">
    <name type="scientific">Stegastes partitus</name>
    <name type="common">bicolor damselfish</name>
    <dbReference type="NCBI Taxonomy" id="144197"/>
    <lineage>
        <taxon>Eukaryota</taxon>
        <taxon>Metazoa</taxon>
        <taxon>Chordata</taxon>
        <taxon>Craniata</taxon>
        <taxon>Vertebrata</taxon>
        <taxon>Euteleostomi</taxon>
        <taxon>Actinopterygii</taxon>
        <taxon>Neopterygii</taxon>
        <taxon>Teleostei</taxon>
        <taxon>Neoteleostei</taxon>
        <taxon>Acanthomorphata</taxon>
        <taxon>Ovalentaria</taxon>
        <taxon>Pomacentridae</taxon>
        <taxon>Stegastes</taxon>
    </lineage>
</organism>
<dbReference type="PROSITE" id="PS50268">
    <property type="entry name" value="CADHERIN_2"/>
    <property type="match status" value="5"/>
</dbReference>
<dbReference type="GO" id="GO:0008013">
    <property type="term" value="F:beta-catenin binding"/>
    <property type="evidence" value="ECO:0007669"/>
    <property type="project" value="TreeGrafter"/>
</dbReference>
<dbReference type="FunFam" id="2.60.40.60:FF:000008">
    <property type="entry name" value="Cadherin 24"/>
    <property type="match status" value="1"/>
</dbReference>
<dbReference type="InterPro" id="IPR027397">
    <property type="entry name" value="Catenin-bd_sf"/>
</dbReference>
<dbReference type="FunFam" id="2.60.40.60:FF:000200">
    <property type="entry name" value="Cadherin 24, type 2b"/>
    <property type="match status" value="1"/>
</dbReference>
<dbReference type="GO" id="GO:0007043">
    <property type="term" value="P:cell-cell junction assembly"/>
    <property type="evidence" value="ECO:0007669"/>
    <property type="project" value="TreeGrafter"/>
</dbReference>
<dbReference type="InterPro" id="IPR020894">
    <property type="entry name" value="Cadherin_CS"/>
</dbReference>
<dbReference type="SMART" id="SM00112">
    <property type="entry name" value="CA"/>
    <property type="match status" value="5"/>
</dbReference>
<evidence type="ECO:0000259" key="13">
    <source>
        <dbReference type="PROSITE" id="PS50268"/>
    </source>
</evidence>
<feature type="domain" description="Cadherin" evidence="13">
    <location>
        <begin position="492"/>
        <end position="607"/>
    </location>
</feature>
<feature type="domain" description="Cadherin" evidence="13">
    <location>
        <begin position="141"/>
        <end position="249"/>
    </location>
</feature>
<dbReference type="FunFam" id="2.60.40.60:FF:000266">
    <property type="entry name" value="Cadherin 23"/>
    <property type="match status" value="1"/>
</dbReference>
<proteinExistence type="predicted"/>
<name>A0A3B4ZRV1_9TELE</name>
<dbReference type="PROSITE" id="PS00232">
    <property type="entry name" value="CADHERIN_1"/>
    <property type="match status" value="1"/>
</dbReference>
<feature type="transmembrane region" description="Helical" evidence="12">
    <location>
        <begin position="618"/>
        <end position="640"/>
    </location>
</feature>
<dbReference type="Gene3D" id="2.60.40.60">
    <property type="entry name" value="Cadherins"/>
    <property type="match status" value="5"/>
</dbReference>
<dbReference type="GO" id="GO:0005912">
    <property type="term" value="C:adherens junction"/>
    <property type="evidence" value="ECO:0007669"/>
    <property type="project" value="TreeGrafter"/>
</dbReference>
<evidence type="ECO:0000256" key="9">
    <source>
        <dbReference type="RuleBase" id="RU003318"/>
    </source>
</evidence>
<dbReference type="FunFam" id="2.60.40.60:FF:000009">
    <property type="entry name" value="Cadherin 24"/>
    <property type="match status" value="1"/>
</dbReference>
<comment type="subcellular location">
    <subcellularLocation>
        <location evidence="1 9">Cell membrane</location>
        <topology evidence="1 9">Single-pass type I membrane protein</topology>
    </subcellularLocation>
</comment>
<evidence type="ECO:0000256" key="2">
    <source>
        <dbReference type="ARBA" id="ARBA00022692"/>
    </source>
</evidence>
<feature type="domain" description="Cadherin" evidence="13">
    <location>
        <begin position="60"/>
        <end position="140"/>
    </location>
</feature>
<feature type="domain" description="Cadherin" evidence="13">
    <location>
        <begin position="365"/>
        <end position="492"/>
    </location>
</feature>
<evidence type="ECO:0000256" key="10">
    <source>
        <dbReference type="RuleBase" id="RU004357"/>
    </source>
</evidence>
<feature type="region of interest" description="Disordered" evidence="11">
    <location>
        <begin position="749"/>
        <end position="771"/>
    </location>
</feature>
<dbReference type="PANTHER" id="PTHR24027:SF272">
    <property type="entry name" value="CADHERIN-24"/>
    <property type="match status" value="1"/>
</dbReference>
<reference evidence="14" key="1">
    <citation type="submission" date="2023-09" db="UniProtKB">
        <authorList>
            <consortium name="Ensembl"/>
        </authorList>
    </citation>
    <scope>IDENTIFICATION</scope>
</reference>
<dbReference type="GO" id="GO:0005509">
    <property type="term" value="F:calcium ion binding"/>
    <property type="evidence" value="ECO:0007669"/>
    <property type="project" value="UniProtKB-UniRule"/>
</dbReference>
<dbReference type="Pfam" id="PF00028">
    <property type="entry name" value="Cadherin"/>
    <property type="match status" value="5"/>
</dbReference>
<keyword evidence="7 12" id="KW-0472">Membrane</keyword>
<dbReference type="GO" id="GO:0045296">
    <property type="term" value="F:cadherin binding"/>
    <property type="evidence" value="ECO:0007669"/>
    <property type="project" value="TreeGrafter"/>
</dbReference>
<keyword evidence="5 9" id="KW-0130">Cell adhesion</keyword>
<dbReference type="InterPro" id="IPR015919">
    <property type="entry name" value="Cadherin-like_sf"/>
</dbReference>
<keyword evidence="4 8" id="KW-0106">Calcium</keyword>
<dbReference type="Ensembl" id="ENSSPAT00000011823.1">
    <property type="protein sequence ID" value="ENSSPAP00000011618.1"/>
    <property type="gene ID" value="ENSSPAG00000008633.1"/>
</dbReference>
<evidence type="ECO:0000313" key="14">
    <source>
        <dbReference type="Ensembl" id="ENSSPAP00000011618.1"/>
    </source>
</evidence>
<keyword evidence="3" id="KW-0677">Repeat</keyword>
<dbReference type="InterPro" id="IPR000233">
    <property type="entry name" value="Cadherin_Y-type_LIR"/>
</dbReference>
<evidence type="ECO:0000256" key="12">
    <source>
        <dbReference type="SAM" id="Phobius"/>
    </source>
</evidence>
<evidence type="ECO:0000256" key="1">
    <source>
        <dbReference type="ARBA" id="ARBA00004251"/>
    </source>
</evidence>
<dbReference type="InterPro" id="IPR039808">
    <property type="entry name" value="Cadherin"/>
</dbReference>
<dbReference type="Gene3D" id="4.10.900.10">
    <property type="entry name" value="TCF3-CBD (Catenin binding domain)"/>
    <property type="match status" value="1"/>
</dbReference>
<evidence type="ECO:0000256" key="6">
    <source>
        <dbReference type="ARBA" id="ARBA00022989"/>
    </source>
</evidence>